<accession>A0A3Q7F2J3</accession>
<name>A0A3Q7F2J3_SOLLC</name>
<dbReference type="PANTHER" id="PTHR45650">
    <property type="entry name" value="GDSL-LIKE LIPASE/ACYLHYDROLASE-RELATED"/>
    <property type="match status" value="1"/>
</dbReference>
<dbReference type="Gramene" id="Solyc02g071645.1.1">
    <property type="protein sequence ID" value="Solyc02g071645.1.1"/>
    <property type="gene ID" value="Solyc02g071645.1"/>
</dbReference>
<dbReference type="AlphaFoldDB" id="A0A3Q7F2J3"/>
<protein>
    <submittedName>
        <fullName evidence="2">Uncharacterized protein</fullName>
    </submittedName>
</protein>
<dbReference type="InParanoid" id="A0A3Q7F2J3"/>
<reference evidence="2" key="1">
    <citation type="journal article" date="2012" name="Nature">
        <title>The tomato genome sequence provides insights into fleshy fruit evolution.</title>
        <authorList>
            <consortium name="Tomato Genome Consortium"/>
        </authorList>
    </citation>
    <scope>NUCLEOTIDE SEQUENCE [LARGE SCALE GENOMIC DNA]</scope>
    <source>
        <strain evidence="2">cv. Heinz 1706</strain>
    </source>
</reference>
<dbReference type="EnsemblPlants" id="Solyc02g071645.1.1">
    <property type="protein sequence ID" value="Solyc02g071645.1.1"/>
    <property type="gene ID" value="Solyc02g071645.1"/>
</dbReference>
<dbReference type="InterPro" id="IPR051238">
    <property type="entry name" value="GDSL_esterase/lipase"/>
</dbReference>
<dbReference type="Proteomes" id="UP000004994">
    <property type="component" value="Chromosome 2"/>
</dbReference>
<sequence>MEQGKLPYLDYRASSIPAELQVDVMEQLGFNGNIPPYASTRGRDILRGVNYASAAAGIRDETGRQLLVITNINYCGIDI</sequence>
<dbReference type="PANTHER" id="PTHR45650:SF82">
    <property type="entry name" value="GDSL-LIPASE 1"/>
    <property type="match status" value="1"/>
</dbReference>
<evidence type="ECO:0000313" key="3">
    <source>
        <dbReference type="Proteomes" id="UP000004994"/>
    </source>
</evidence>
<reference evidence="2" key="2">
    <citation type="submission" date="2019-01" db="UniProtKB">
        <authorList>
            <consortium name="EnsemblPlants"/>
        </authorList>
    </citation>
    <scope>IDENTIFICATION</scope>
    <source>
        <strain evidence="2">cv. Heinz 1706</strain>
    </source>
</reference>
<evidence type="ECO:0000256" key="1">
    <source>
        <dbReference type="ARBA" id="ARBA00008668"/>
    </source>
</evidence>
<comment type="similarity">
    <text evidence="1">Belongs to the 'GDSL' lipolytic enzyme family.</text>
</comment>
<keyword evidence="3" id="KW-1185">Reference proteome</keyword>
<dbReference type="STRING" id="4081.A0A3Q7F2J3"/>
<evidence type="ECO:0000313" key="2">
    <source>
        <dbReference type="EnsemblPlants" id="Solyc02g071645.1.1"/>
    </source>
</evidence>
<proteinExistence type="inferred from homology"/>
<organism evidence="2">
    <name type="scientific">Solanum lycopersicum</name>
    <name type="common">Tomato</name>
    <name type="synonym">Lycopersicon esculentum</name>
    <dbReference type="NCBI Taxonomy" id="4081"/>
    <lineage>
        <taxon>Eukaryota</taxon>
        <taxon>Viridiplantae</taxon>
        <taxon>Streptophyta</taxon>
        <taxon>Embryophyta</taxon>
        <taxon>Tracheophyta</taxon>
        <taxon>Spermatophyta</taxon>
        <taxon>Magnoliopsida</taxon>
        <taxon>eudicotyledons</taxon>
        <taxon>Gunneridae</taxon>
        <taxon>Pentapetalae</taxon>
        <taxon>asterids</taxon>
        <taxon>lamiids</taxon>
        <taxon>Solanales</taxon>
        <taxon>Solanaceae</taxon>
        <taxon>Solanoideae</taxon>
        <taxon>Solaneae</taxon>
        <taxon>Solanum</taxon>
        <taxon>Solanum subgen. Lycopersicon</taxon>
    </lineage>
</organism>